<evidence type="ECO:0000313" key="4">
    <source>
        <dbReference type="Proteomes" id="UP000648984"/>
    </source>
</evidence>
<dbReference type="Proteomes" id="UP000648984">
    <property type="component" value="Unassembled WGS sequence"/>
</dbReference>
<comment type="caution">
    <text evidence="3">The sequence shown here is derived from an EMBL/GenBank/DDBJ whole genome shotgun (WGS) entry which is preliminary data.</text>
</comment>
<keyword evidence="1" id="KW-0129">CBS domain</keyword>
<evidence type="ECO:0000313" key="3">
    <source>
        <dbReference type="EMBL" id="NMG76521.1"/>
    </source>
</evidence>
<accession>A0ABX1QDM0</accession>
<dbReference type="RefSeq" id="WP_169261665.1">
    <property type="nucleotide sequence ID" value="NZ_WTVQ01000034.1"/>
</dbReference>
<dbReference type="EMBL" id="WTVQ01000034">
    <property type="protein sequence ID" value="NMG76521.1"/>
    <property type="molecule type" value="Genomic_DNA"/>
</dbReference>
<feature type="domain" description="CBS" evidence="2">
    <location>
        <begin position="42"/>
        <end position="100"/>
    </location>
</feature>
<gene>
    <name evidence="3" type="ORF">GPA25_17310</name>
</gene>
<dbReference type="PROSITE" id="PS51371">
    <property type="entry name" value="CBS"/>
    <property type="match status" value="1"/>
</dbReference>
<dbReference type="CDD" id="cd04640">
    <property type="entry name" value="CBS_pair_proteobact"/>
    <property type="match status" value="1"/>
</dbReference>
<organism evidence="3 4">
    <name type="scientific">Aromatoleum diolicum</name>
    <dbReference type="NCBI Taxonomy" id="75796"/>
    <lineage>
        <taxon>Bacteria</taxon>
        <taxon>Pseudomonadati</taxon>
        <taxon>Pseudomonadota</taxon>
        <taxon>Betaproteobacteria</taxon>
        <taxon>Rhodocyclales</taxon>
        <taxon>Rhodocyclaceae</taxon>
        <taxon>Aromatoleum</taxon>
    </lineage>
</organism>
<evidence type="ECO:0000259" key="2">
    <source>
        <dbReference type="PROSITE" id="PS51371"/>
    </source>
</evidence>
<dbReference type="SMART" id="SM00116">
    <property type="entry name" value="CBS"/>
    <property type="match status" value="1"/>
</dbReference>
<dbReference type="Pfam" id="PF00571">
    <property type="entry name" value="CBS"/>
    <property type="match status" value="1"/>
</dbReference>
<protein>
    <submittedName>
        <fullName evidence="3">CBS domain-containing protein</fullName>
    </submittedName>
</protein>
<evidence type="ECO:0000256" key="1">
    <source>
        <dbReference type="PROSITE-ProRule" id="PRU00703"/>
    </source>
</evidence>
<dbReference type="InterPro" id="IPR046342">
    <property type="entry name" value="CBS_dom_sf"/>
</dbReference>
<dbReference type="InterPro" id="IPR000644">
    <property type="entry name" value="CBS_dom"/>
</dbReference>
<sequence length="197" mass="21388">MNRDFEPLPQARLAGLHCEVAKTDSSRRVTQQSPAIEVMTDLTRIPAATIAADTPLADANRAMILRGVRLLLVTDSRQQVRGVITVADLLGERPVRTARERGQPLGELTVEGVMTPLEKTEAVELGEVMRADVGHIVATLKRSGRQHALVLEREEGGRGLIRGIFSASQIARQLGEPQPMNTEIARTFAEIEAAIAA</sequence>
<reference evidence="3 4" key="1">
    <citation type="submission" date="2019-12" db="EMBL/GenBank/DDBJ databases">
        <title>Comparative genomics gives insights into the taxonomy of the Azoarcus-Aromatoleum group and reveals separate origins of nif in the plant-associated Azoarcus and non-plant-associated Aromatoleum sub-groups.</title>
        <authorList>
            <person name="Lafos M."/>
            <person name="Maluk M."/>
            <person name="Batista M."/>
            <person name="Junghare M."/>
            <person name="Carmona M."/>
            <person name="Faoro H."/>
            <person name="Cruz L.M."/>
            <person name="Battistoni F."/>
            <person name="De Souza E."/>
            <person name="Pedrosa F."/>
            <person name="Chen W.-M."/>
            <person name="Poole P.S."/>
            <person name="Dixon R.A."/>
            <person name="James E.K."/>
        </authorList>
    </citation>
    <scope>NUCLEOTIDE SEQUENCE [LARGE SCALE GENOMIC DNA]</scope>
    <source>
        <strain evidence="3 4">22Lin</strain>
    </source>
</reference>
<keyword evidence="4" id="KW-1185">Reference proteome</keyword>
<name>A0ABX1QDM0_9RHOO</name>
<dbReference type="SUPFAM" id="SSF54631">
    <property type="entry name" value="CBS-domain pair"/>
    <property type="match status" value="1"/>
</dbReference>
<dbReference type="Gene3D" id="3.10.580.10">
    <property type="entry name" value="CBS-domain"/>
    <property type="match status" value="1"/>
</dbReference>
<proteinExistence type="predicted"/>